<accession>A0ABR8EAC5</accession>
<dbReference type="EMBL" id="JACJSK010000002">
    <property type="protein sequence ID" value="MBD2542581.1"/>
    <property type="molecule type" value="Genomic_DNA"/>
</dbReference>
<keyword evidence="2" id="KW-0812">Transmembrane</keyword>
<sequence length="482" mass="52281">MTMKLQRPILWGGVSLSLGLWLFDSFSHSLEGVGEVGVLGAIALGTGLWWYKQRSPLPAKVSAPVDRETLDKAIAGVKEAIAQLATEAENCEAIGELRSQQEQLSAQLDRQELRLLVTGGKAVGKTKLMQLLQASSQQFGKLTFTETEALFSKTDSDRQVKPNLTLEDLVIFVTTGDLTSSELNHLQQLAIANVRILVVVNKQDQYLETQKATILQQVRNCLEGILNKDDVVGVCAAPAPVKVRQYQADGSVQEKMEQPMANITGLCDRLSHILATEKSALVFASTLRAANGLKAEIKTLLNQVRRDRAMPMIEQSQWVAAAAAFANPVPALDLLSTGAVTGQLVVDLGKIYQQKFSLEQGQAIARTLAEQMVKLGLVELSTQAITSILKSNAITFVAGGAVQGISAAYLTRLAGLSLLEYFQAQELTSDLSSGDKLAQLSQTIKQVFEQNQRMAFLQSFVQKASDRLMSSVNAKIPVNTQA</sequence>
<comment type="caution">
    <text evidence="5">The sequence shown here is derived from an EMBL/GenBank/DDBJ whole genome shotgun (WGS) entry which is preliminary data.</text>
</comment>
<evidence type="ECO:0000256" key="1">
    <source>
        <dbReference type="ARBA" id="ARBA00004141"/>
    </source>
</evidence>
<keyword evidence="3" id="KW-1133">Transmembrane helix</keyword>
<proteinExistence type="predicted"/>
<gene>
    <name evidence="5" type="ORF">H6G72_01590</name>
</gene>
<dbReference type="Pfam" id="PF05128">
    <property type="entry name" value="DUF697"/>
    <property type="match status" value="1"/>
</dbReference>
<evidence type="ECO:0000313" key="6">
    <source>
        <dbReference type="Proteomes" id="UP000641954"/>
    </source>
</evidence>
<dbReference type="SUPFAM" id="SSF52540">
    <property type="entry name" value="P-loop containing nucleoside triphosphate hydrolases"/>
    <property type="match status" value="1"/>
</dbReference>
<evidence type="ECO:0000256" key="2">
    <source>
        <dbReference type="ARBA" id="ARBA00022692"/>
    </source>
</evidence>
<dbReference type="InterPro" id="IPR027417">
    <property type="entry name" value="P-loop_NTPase"/>
</dbReference>
<comment type="subcellular location">
    <subcellularLocation>
        <location evidence="1">Membrane</location>
        <topology evidence="1">Multi-pass membrane protein</topology>
    </subcellularLocation>
</comment>
<keyword evidence="6" id="KW-1185">Reference proteome</keyword>
<evidence type="ECO:0000256" key="4">
    <source>
        <dbReference type="ARBA" id="ARBA00023136"/>
    </source>
</evidence>
<dbReference type="Proteomes" id="UP000641954">
    <property type="component" value="Unassembled WGS sequence"/>
</dbReference>
<reference evidence="5 6" key="1">
    <citation type="journal article" date="2020" name="ISME J.">
        <title>Comparative genomics reveals insights into cyanobacterial evolution and habitat adaptation.</title>
        <authorList>
            <person name="Chen M.Y."/>
            <person name="Teng W.K."/>
            <person name="Zhao L."/>
            <person name="Hu C.X."/>
            <person name="Zhou Y.K."/>
            <person name="Han B.P."/>
            <person name="Song L.R."/>
            <person name="Shu W.S."/>
        </authorList>
    </citation>
    <scope>NUCLEOTIDE SEQUENCE [LARGE SCALE GENOMIC DNA]</scope>
    <source>
        <strain evidence="5 6">FACHB-1370</strain>
    </source>
</reference>
<protein>
    <submittedName>
        <fullName evidence="5">DUF697 domain-containing protein</fullName>
    </submittedName>
</protein>
<organism evidence="5 6">
    <name type="scientific">Planktothricoides raciborskii FACHB-1370</name>
    <dbReference type="NCBI Taxonomy" id="2949576"/>
    <lineage>
        <taxon>Bacteria</taxon>
        <taxon>Bacillati</taxon>
        <taxon>Cyanobacteriota</taxon>
        <taxon>Cyanophyceae</taxon>
        <taxon>Oscillatoriophycideae</taxon>
        <taxon>Oscillatoriales</taxon>
        <taxon>Oscillatoriaceae</taxon>
        <taxon>Planktothricoides</taxon>
    </lineage>
</organism>
<evidence type="ECO:0000256" key="3">
    <source>
        <dbReference type="ARBA" id="ARBA00022989"/>
    </source>
</evidence>
<dbReference type="Gene3D" id="3.40.50.300">
    <property type="entry name" value="P-loop containing nucleotide triphosphate hydrolases"/>
    <property type="match status" value="1"/>
</dbReference>
<name>A0ABR8EAC5_9CYAN</name>
<keyword evidence="4" id="KW-0472">Membrane</keyword>
<dbReference type="InterPro" id="IPR021147">
    <property type="entry name" value="DUF697"/>
</dbReference>
<evidence type="ECO:0000313" key="5">
    <source>
        <dbReference type="EMBL" id="MBD2542581.1"/>
    </source>
</evidence>